<evidence type="ECO:0000256" key="10">
    <source>
        <dbReference type="ARBA" id="ARBA00023004"/>
    </source>
</evidence>
<dbReference type="InterPro" id="IPR003265">
    <property type="entry name" value="HhH-GPD_domain"/>
</dbReference>
<comment type="similarity">
    <text evidence="3">Belongs to the Nth/MutY family.</text>
</comment>
<name>A0ABP8Y8Y0_9ACTN</name>
<gene>
    <name evidence="15" type="ORF">GCM10023350_00600</name>
</gene>
<evidence type="ECO:0000256" key="13">
    <source>
        <dbReference type="ARBA" id="ARBA00023295"/>
    </source>
</evidence>
<feature type="domain" description="HhH-GPD" evidence="14">
    <location>
        <begin position="37"/>
        <end position="189"/>
    </location>
</feature>
<dbReference type="Gene3D" id="1.10.340.30">
    <property type="entry name" value="Hypothetical protein, domain 2"/>
    <property type="match status" value="1"/>
</dbReference>
<reference evidence="16" key="1">
    <citation type="journal article" date="2019" name="Int. J. Syst. Evol. Microbiol.">
        <title>The Global Catalogue of Microorganisms (GCM) 10K type strain sequencing project: providing services to taxonomists for standard genome sequencing and annotation.</title>
        <authorList>
            <consortium name="The Broad Institute Genomics Platform"/>
            <consortium name="The Broad Institute Genome Sequencing Center for Infectious Disease"/>
            <person name="Wu L."/>
            <person name="Ma J."/>
        </authorList>
    </citation>
    <scope>NUCLEOTIDE SEQUENCE [LARGE SCALE GENOMIC DNA]</scope>
    <source>
        <strain evidence="16">JCM 18532</strain>
    </source>
</reference>
<dbReference type="Pfam" id="PF00730">
    <property type="entry name" value="HhH-GPD"/>
    <property type="match status" value="1"/>
</dbReference>
<dbReference type="Pfam" id="PF10576">
    <property type="entry name" value="EndIII_4Fe-2S"/>
    <property type="match status" value="1"/>
</dbReference>
<dbReference type="InterPro" id="IPR023170">
    <property type="entry name" value="HhH_base_excis_C"/>
</dbReference>
<evidence type="ECO:0000256" key="7">
    <source>
        <dbReference type="ARBA" id="ARBA00022723"/>
    </source>
</evidence>
<dbReference type="SMART" id="SM00478">
    <property type="entry name" value="ENDO3c"/>
    <property type="match status" value="1"/>
</dbReference>
<dbReference type="EMBL" id="BAABKN010000002">
    <property type="protein sequence ID" value="GAA4722378.1"/>
    <property type="molecule type" value="Genomic_DNA"/>
</dbReference>
<proteinExistence type="inferred from homology"/>
<comment type="cofactor">
    <cofactor evidence="2">
        <name>[4Fe-4S] cluster</name>
        <dbReference type="ChEBI" id="CHEBI:49883"/>
    </cofactor>
</comment>
<keyword evidence="10" id="KW-0408">Iron</keyword>
<evidence type="ECO:0000256" key="1">
    <source>
        <dbReference type="ARBA" id="ARBA00000843"/>
    </source>
</evidence>
<evidence type="ECO:0000259" key="14">
    <source>
        <dbReference type="SMART" id="SM00478"/>
    </source>
</evidence>
<comment type="caution">
    <text evidence="15">The sequence shown here is derived from an EMBL/GenBank/DDBJ whole genome shotgun (WGS) entry which is preliminary data.</text>
</comment>
<keyword evidence="13" id="KW-0326">Glycosidase</keyword>
<evidence type="ECO:0000256" key="2">
    <source>
        <dbReference type="ARBA" id="ARBA00001966"/>
    </source>
</evidence>
<keyword evidence="11" id="KW-0411">Iron-sulfur</keyword>
<dbReference type="SUPFAM" id="SSF48150">
    <property type="entry name" value="DNA-glycosylase"/>
    <property type="match status" value="1"/>
</dbReference>
<evidence type="ECO:0000256" key="9">
    <source>
        <dbReference type="ARBA" id="ARBA00022801"/>
    </source>
</evidence>
<evidence type="ECO:0000256" key="12">
    <source>
        <dbReference type="ARBA" id="ARBA00023204"/>
    </source>
</evidence>
<keyword evidence="7" id="KW-0479">Metal-binding</keyword>
<evidence type="ECO:0000313" key="16">
    <source>
        <dbReference type="Proteomes" id="UP001499882"/>
    </source>
</evidence>
<dbReference type="InterPro" id="IPR044298">
    <property type="entry name" value="MIG/MutY"/>
</dbReference>
<keyword evidence="16" id="KW-1185">Reference proteome</keyword>
<comment type="catalytic activity">
    <reaction evidence="1">
        <text>Hydrolyzes free adenine bases from 7,8-dihydro-8-oxoguanine:adenine mismatched double-stranded DNA, leaving an apurinic site.</text>
        <dbReference type="EC" id="3.2.2.31"/>
    </reaction>
</comment>
<organism evidence="15 16">
    <name type="scientific">Nocardioides endophyticus</name>
    <dbReference type="NCBI Taxonomy" id="1353775"/>
    <lineage>
        <taxon>Bacteria</taxon>
        <taxon>Bacillati</taxon>
        <taxon>Actinomycetota</taxon>
        <taxon>Actinomycetes</taxon>
        <taxon>Propionibacteriales</taxon>
        <taxon>Nocardioidaceae</taxon>
        <taxon>Nocardioides</taxon>
    </lineage>
</organism>
<evidence type="ECO:0000256" key="8">
    <source>
        <dbReference type="ARBA" id="ARBA00022763"/>
    </source>
</evidence>
<accession>A0ABP8Y8Y0</accession>
<evidence type="ECO:0000256" key="5">
    <source>
        <dbReference type="ARBA" id="ARBA00022023"/>
    </source>
</evidence>
<evidence type="ECO:0000256" key="4">
    <source>
        <dbReference type="ARBA" id="ARBA00012045"/>
    </source>
</evidence>
<evidence type="ECO:0000256" key="6">
    <source>
        <dbReference type="ARBA" id="ARBA00022485"/>
    </source>
</evidence>
<dbReference type="PANTHER" id="PTHR42944:SF1">
    <property type="entry name" value="ADENINE DNA GLYCOSYLASE"/>
    <property type="match status" value="1"/>
</dbReference>
<evidence type="ECO:0000256" key="3">
    <source>
        <dbReference type="ARBA" id="ARBA00008343"/>
    </source>
</evidence>
<dbReference type="PROSITE" id="PS00764">
    <property type="entry name" value="ENDONUCLEASE_III_1"/>
    <property type="match status" value="1"/>
</dbReference>
<dbReference type="SMART" id="SM00525">
    <property type="entry name" value="FES"/>
    <property type="match status" value="1"/>
</dbReference>
<dbReference type="RefSeq" id="WP_345524493.1">
    <property type="nucleotide sequence ID" value="NZ_BAABKN010000002.1"/>
</dbReference>
<keyword evidence="9" id="KW-0378">Hydrolase</keyword>
<dbReference type="EC" id="3.2.2.31" evidence="4"/>
<dbReference type="Pfam" id="PF00633">
    <property type="entry name" value="HHH"/>
    <property type="match status" value="1"/>
</dbReference>
<dbReference type="InterPro" id="IPR000445">
    <property type="entry name" value="HhH_motif"/>
</dbReference>
<dbReference type="InterPro" id="IPR011257">
    <property type="entry name" value="DNA_glycosylase"/>
</dbReference>
<keyword evidence="8" id="KW-0227">DNA damage</keyword>
<dbReference type="InterPro" id="IPR003651">
    <property type="entry name" value="Endonuclease3_FeS-loop_motif"/>
</dbReference>
<evidence type="ECO:0000256" key="11">
    <source>
        <dbReference type="ARBA" id="ARBA00023014"/>
    </source>
</evidence>
<protein>
    <recommendedName>
        <fullName evidence="5">Adenine DNA glycosylase</fullName>
        <ecNumber evidence="4">3.2.2.31</ecNumber>
    </recommendedName>
</protein>
<dbReference type="CDD" id="cd00056">
    <property type="entry name" value="ENDO3c"/>
    <property type="match status" value="1"/>
</dbReference>
<keyword evidence="12" id="KW-0234">DNA repair</keyword>
<sequence>MSELHEPILRWYDDHARELPWRGPDASAWSVMVSEFMLQQTPVARVLPVHEIWLQRWPTPADLSAETTGEAVRAWGRLGYPRRALRLHAAATVIAERHDNQVPASYDALRALPGVGDYTAAAIATFAHGRRHVVLDTNVRRVFARTIEGAEFPSTAVTKAEREVALEVLPADVPTAATWSVAVMELGALVCTASNPRCGDCPVAELCAWRAAGHPAYDGPPRKVQTWAGTDRQCRGRLLAVLRDSDGPVHRSRLDAAWSPEDQRIRCLASLIEDRLVVAAGPETYALP</sequence>
<evidence type="ECO:0000313" key="15">
    <source>
        <dbReference type="EMBL" id="GAA4722378.1"/>
    </source>
</evidence>
<dbReference type="InterPro" id="IPR004035">
    <property type="entry name" value="Endouclease-III_FeS-bd_BS"/>
</dbReference>
<dbReference type="Proteomes" id="UP001499882">
    <property type="component" value="Unassembled WGS sequence"/>
</dbReference>
<dbReference type="Gene3D" id="1.10.1670.10">
    <property type="entry name" value="Helix-hairpin-Helix base-excision DNA repair enzymes (C-terminal)"/>
    <property type="match status" value="1"/>
</dbReference>
<keyword evidence="6" id="KW-0004">4Fe-4S</keyword>
<dbReference type="PANTHER" id="PTHR42944">
    <property type="entry name" value="ADENINE DNA GLYCOSYLASE"/>
    <property type="match status" value="1"/>
</dbReference>